<dbReference type="EMBL" id="JAFMPK010000049">
    <property type="protein sequence ID" value="MBO0611219.1"/>
    <property type="molecule type" value="Genomic_DNA"/>
</dbReference>
<reference evidence="1 2" key="1">
    <citation type="submission" date="2021-03" db="EMBL/GenBank/DDBJ databases">
        <authorList>
            <person name="Xin L."/>
        </authorList>
    </citation>
    <scope>NUCLEOTIDE SEQUENCE [LARGE SCALE GENOMIC DNA]</scope>
    <source>
        <strain evidence="1 2">XHU 5031</strain>
    </source>
</reference>
<comment type="caution">
    <text evidence="1">The sequence shown here is derived from an EMBL/GenBank/DDBJ whole genome shotgun (WGS) entry which is preliminary data.</text>
</comment>
<keyword evidence="2" id="KW-1185">Reference proteome</keyword>
<evidence type="ECO:0000313" key="2">
    <source>
        <dbReference type="Proteomes" id="UP000664617"/>
    </source>
</evidence>
<protein>
    <submittedName>
        <fullName evidence="1">DUF2505 domain-containing protein</fullName>
    </submittedName>
</protein>
<proteinExistence type="predicted"/>
<reference evidence="2" key="2">
    <citation type="submission" date="2023-07" db="EMBL/GenBank/DDBJ databases">
        <title>Myceligenerans salitolerans sp. nov., a halotolerant actinomycete isolated from a salt lake in Xinjiang, China.</title>
        <authorList>
            <person name="Guan T."/>
        </authorList>
    </citation>
    <scope>NUCLEOTIDE SEQUENCE [LARGE SCALE GENOMIC DNA]</scope>
    <source>
        <strain evidence="2">XHU 5031</strain>
    </source>
</reference>
<dbReference type="RefSeq" id="WP_207277181.1">
    <property type="nucleotide sequence ID" value="NZ_JAFMPK010000049.1"/>
</dbReference>
<dbReference type="Proteomes" id="UP000664617">
    <property type="component" value="Unassembled WGS sequence"/>
</dbReference>
<organism evidence="1 2">
    <name type="scientific">Myceligenerans salitolerans</name>
    <dbReference type="NCBI Taxonomy" id="1230528"/>
    <lineage>
        <taxon>Bacteria</taxon>
        <taxon>Bacillati</taxon>
        <taxon>Actinomycetota</taxon>
        <taxon>Actinomycetes</taxon>
        <taxon>Micrococcales</taxon>
        <taxon>Promicromonosporaceae</taxon>
        <taxon>Myceligenerans</taxon>
    </lineage>
</organism>
<sequence length="168" mass="18584">MRIEHQRELPGSPAEVVALMHDEGFQRRKAERLGALDFGMDVTETERGSTVVTRRRTATTTMPEFVRAMVRATITAHETEEWGSWGPDGSRDGVFRVEVDGAPIGLVGGVRAEAAGQERCLLTFWGEVEARVPMFRERVARIGAGPISETIETEFRLLEECLRAGNAA</sequence>
<evidence type="ECO:0000313" key="1">
    <source>
        <dbReference type="EMBL" id="MBO0611219.1"/>
    </source>
</evidence>
<accession>A0ABS3IFM8</accession>
<dbReference type="Pfam" id="PF10698">
    <property type="entry name" value="DUF2505"/>
    <property type="match status" value="1"/>
</dbReference>
<name>A0ABS3IFM8_9MICO</name>
<dbReference type="InterPro" id="IPR019639">
    <property type="entry name" value="DUF2505"/>
</dbReference>
<gene>
    <name evidence="1" type="ORF">J0911_19535</name>
</gene>